<dbReference type="InterPro" id="IPR029044">
    <property type="entry name" value="Nucleotide-diphossugar_trans"/>
</dbReference>
<proteinExistence type="predicted"/>
<gene>
    <name evidence="1" type="ORF">C7451_11666</name>
</gene>
<dbReference type="Pfam" id="PF09837">
    <property type="entry name" value="DUF2064"/>
    <property type="match status" value="1"/>
</dbReference>
<reference evidence="1 2" key="1">
    <citation type="submission" date="2018-05" db="EMBL/GenBank/DDBJ databases">
        <title>Genomic Encyclopedia of Type Strains, Phase IV (KMG-IV): sequencing the most valuable type-strain genomes for metagenomic binning, comparative biology and taxonomic classification.</title>
        <authorList>
            <person name="Goeker M."/>
        </authorList>
    </citation>
    <scope>NUCLEOTIDE SEQUENCE [LARGE SCALE GENOMIC DNA]</scope>
    <source>
        <strain evidence="1 2">DSM 3183</strain>
    </source>
</reference>
<dbReference type="InterPro" id="IPR018641">
    <property type="entry name" value="Trfase_1_rSAM/seldom-assoc"/>
</dbReference>
<dbReference type="EMBL" id="QJJM01000016">
    <property type="protein sequence ID" value="PXW69547.1"/>
    <property type="molecule type" value="Genomic_DNA"/>
</dbReference>
<dbReference type="PANTHER" id="PTHR36529">
    <property type="entry name" value="SLL1095 PROTEIN"/>
    <property type="match status" value="1"/>
</dbReference>
<evidence type="ECO:0000313" key="2">
    <source>
        <dbReference type="Proteomes" id="UP000248014"/>
    </source>
</evidence>
<dbReference type="Proteomes" id="UP000248014">
    <property type="component" value="Unassembled WGS sequence"/>
</dbReference>
<sequence length="197" mass="21396">MPAFPDLVLFAKYPHPGYAKTRLIPALGEEGAARVHRHLAKRTVDLLLEAGAPVEVRYAGADELAFRRWLGDGPHLVQQAEGGLSERLIDASRAGPHVFFGADTPDLTSGIVASAMDALDDHDVVIGPAEDGGYYLIGMQRARPELLTDMPWSTEAVFPETIRRCDALGLSVALLPMLADCDRPDDLARWPYLGKLA</sequence>
<dbReference type="RefSeq" id="WP_110300081.1">
    <property type="nucleotide sequence ID" value="NZ_QJJM01000016.1"/>
</dbReference>
<dbReference type="AlphaFoldDB" id="A0A2V3US01"/>
<dbReference type="OrthoDB" id="9798250at2"/>
<dbReference type="NCBIfam" id="TIGR04282">
    <property type="entry name" value="glyco_like_cofC"/>
    <property type="match status" value="1"/>
</dbReference>
<organism evidence="1 2">
    <name type="scientific">Blastomonas natatoria</name>
    <dbReference type="NCBI Taxonomy" id="34015"/>
    <lineage>
        <taxon>Bacteria</taxon>
        <taxon>Pseudomonadati</taxon>
        <taxon>Pseudomonadota</taxon>
        <taxon>Alphaproteobacteria</taxon>
        <taxon>Sphingomonadales</taxon>
        <taxon>Sphingomonadaceae</taxon>
        <taxon>Blastomonas</taxon>
    </lineage>
</organism>
<evidence type="ECO:0008006" key="3">
    <source>
        <dbReference type="Google" id="ProtNLM"/>
    </source>
</evidence>
<protein>
    <recommendedName>
        <fullName evidence="3">Glycosyltransferase</fullName>
    </recommendedName>
</protein>
<comment type="caution">
    <text evidence="1">The sequence shown here is derived from an EMBL/GenBank/DDBJ whole genome shotgun (WGS) entry which is preliminary data.</text>
</comment>
<dbReference type="Gene3D" id="3.90.550.10">
    <property type="entry name" value="Spore Coat Polysaccharide Biosynthesis Protein SpsA, Chain A"/>
    <property type="match status" value="1"/>
</dbReference>
<dbReference type="PANTHER" id="PTHR36529:SF1">
    <property type="entry name" value="GLYCOSYLTRANSFERASE"/>
    <property type="match status" value="1"/>
</dbReference>
<accession>A0A2V3US01</accession>
<keyword evidence="2" id="KW-1185">Reference proteome</keyword>
<evidence type="ECO:0000313" key="1">
    <source>
        <dbReference type="EMBL" id="PXW69547.1"/>
    </source>
</evidence>
<name>A0A2V3US01_9SPHN</name>
<dbReference type="SUPFAM" id="SSF53448">
    <property type="entry name" value="Nucleotide-diphospho-sugar transferases"/>
    <property type="match status" value="1"/>
</dbReference>